<keyword evidence="4 7" id="KW-0812">Transmembrane</keyword>
<dbReference type="PANTHER" id="PTHR33567:SF3">
    <property type="entry name" value="CHROMATE ION TRANSPORTER (EUROFUNG)"/>
    <property type="match status" value="1"/>
</dbReference>
<dbReference type="EMBL" id="QEEZ01000003">
    <property type="protein sequence ID" value="PWC02419.1"/>
    <property type="molecule type" value="Genomic_DNA"/>
</dbReference>
<evidence type="ECO:0000256" key="3">
    <source>
        <dbReference type="ARBA" id="ARBA00022475"/>
    </source>
</evidence>
<evidence type="ECO:0000313" key="8">
    <source>
        <dbReference type="EMBL" id="PWC02419.1"/>
    </source>
</evidence>
<dbReference type="NCBIfam" id="TIGR00937">
    <property type="entry name" value="2A51"/>
    <property type="match status" value="1"/>
</dbReference>
<proteinExistence type="inferred from homology"/>
<evidence type="ECO:0000256" key="4">
    <source>
        <dbReference type="ARBA" id="ARBA00022692"/>
    </source>
</evidence>
<gene>
    <name evidence="8" type="ORF">DF222_01955</name>
</gene>
<dbReference type="PIRSF" id="PIRSF004810">
    <property type="entry name" value="ChrA"/>
    <property type="match status" value="1"/>
</dbReference>
<feature type="transmembrane region" description="Helical" evidence="7">
    <location>
        <begin position="239"/>
        <end position="259"/>
    </location>
</feature>
<dbReference type="OrthoDB" id="8969999at2"/>
<keyword evidence="6 7" id="KW-0472">Membrane</keyword>
<dbReference type="InterPro" id="IPR014047">
    <property type="entry name" value="Chr_Tranpt_l_chain"/>
</dbReference>
<feature type="transmembrane region" description="Helical" evidence="7">
    <location>
        <begin position="122"/>
        <end position="140"/>
    </location>
</feature>
<dbReference type="Pfam" id="PF02417">
    <property type="entry name" value="Chromate_transp"/>
    <property type="match status" value="2"/>
</dbReference>
<feature type="transmembrane region" description="Helical" evidence="7">
    <location>
        <begin position="86"/>
        <end position="110"/>
    </location>
</feature>
<keyword evidence="5 7" id="KW-1133">Transmembrane helix</keyword>
<dbReference type="PANTHER" id="PTHR33567">
    <property type="entry name" value="CHROMATE ION TRANSPORTER (EUROFUNG)"/>
    <property type="match status" value="1"/>
</dbReference>
<accession>A0A2U1T8V6</accession>
<dbReference type="AlphaFoldDB" id="A0A2U1T8V6"/>
<sequence>MGVTSQPSPSEFPTRNSEVASQFSLLGLTSFGGPTAHLGYFRTAFVDRRHWLSDQSYADIVAVSQFLPGPASSQVGMALGYHRGSWLGMALAWLLFTLPSAVVLAAFGLIVELSDVDASAGWISGLLAVAVVFHAVSGMARSMANGALKASIAVATALVVLIFPHSLTHVAVILAAGVIGLVTLRSEAAAELEDSEQAERIRPVSQSVAIGAIVAFFALLAGLWAGAHVIGGYFFTRAYAFYETGALVFGGGHVVLPLLQSHAVGGGWMGQEEFITGYSAAQAVPGPLFTFASYLGAVDGGIGGAVLATVMIFLPSALLIIAGLHFWTRWKDTAWLKAAFTGINAAVVGILMAAFYDPIITHGITGLPSLAIAAACWLMLAQFQAPPWSVALFGAVAGFFFL</sequence>
<comment type="subcellular location">
    <subcellularLocation>
        <location evidence="1">Cell membrane</location>
        <topology evidence="1">Multi-pass membrane protein</topology>
    </subcellularLocation>
</comment>
<comment type="caution">
    <text evidence="8">The sequence shown here is derived from an EMBL/GenBank/DDBJ whole genome shotgun (WGS) entry which is preliminary data.</text>
</comment>
<evidence type="ECO:0000256" key="2">
    <source>
        <dbReference type="ARBA" id="ARBA00005262"/>
    </source>
</evidence>
<organism evidence="8 9">
    <name type="scientific">Corynebacterium yudongzhengii</name>
    <dbReference type="NCBI Taxonomy" id="2080740"/>
    <lineage>
        <taxon>Bacteria</taxon>
        <taxon>Bacillati</taxon>
        <taxon>Actinomycetota</taxon>
        <taxon>Actinomycetes</taxon>
        <taxon>Mycobacteriales</taxon>
        <taxon>Corynebacteriaceae</taxon>
        <taxon>Corynebacterium</taxon>
    </lineage>
</organism>
<dbReference type="KEGG" id="cyz:C3B44_09315"/>
<evidence type="ECO:0000256" key="5">
    <source>
        <dbReference type="ARBA" id="ARBA00022989"/>
    </source>
</evidence>
<dbReference type="Proteomes" id="UP000244989">
    <property type="component" value="Unassembled WGS sequence"/>
</dbReference>
<dbReference type="InterPro" id="IPR003370">
    <property type="entry name" value="Chromate_transpt"/>
</dbReference>
<protein>
    <submittedName>
        <fullName evidence="8">Chromate transporter</fullName>
    </submittedName>
</protein>
<comment type="similarity">
    <text evidence="2">Belongs to the chromate ion transporter (CHR) (TC 2.A.51) family.</text>
</comment>
<reference evidence="9" key="1">
    <citation type="submission" date="2018-04" db="EMBL/GenBank/DDBJ databases">
        <authorList>
            <person name="Liu S."/>
            <person name="Wang Z."/>
            <person name="Li J."/>
        </authorList>
    </citation>
    <scope>NUCLEOTIDE SEQUENCE [LARGE SCALE GENOMIC DNA]</scope>
    <source>
        <strain evidence="9">2189</strain>
    </source>
</reference>
<keyword evidence="9" id="KW-1185">Reference proteome</keyword>
<dbReference type="GO" id="GO:0015109">
    <property type="term" value="F:chromate transmembrane transporter activity"/>
    <property type="evidence" value="ECO:0007669"/>
    <property type="project" value="InterPro"/>
</dbReference>
<evidence type="ECO:0000256" key="6">
    <source>
        <dbReference type="ARBA" id="ARBA00023136"/>
    </source>
</evidence>
<feature type="transmembrane region" description="Helical" evidence="7">
    <location>
        <begin position="152"/>
        <end position="184"/>
    </location>
</feature>
<feature type="transmembrane region" description="Helical" evidence="7">
    <location>
        <begin position="204"/>
        <end position="227"/>
    </location>
</feature>
<dbReference type="GO" id="GO:0005886">
    <property type="term" value="C:plasma membrane"/>
    <property type="evidence" value="ECO:0007669"/>
    <property type="project" value="UniProtKB-SubCell"/>
</dbReference>
<evidence type="ECO:0000313" key="9">
    <source>
        <dbReference type="Proteomes" id="UP000244989"/>
    </source>
</evidence>
<feature type="transmembrane region" description="Helical" evidence="7">
    <location>
        <begin position="359"/>
        <end position="378"/>
    </location>
</feature>
<feature type="transmembrane region" description="Helical" evidence="7">
    <location>
        <begin position="302"/>
        <end position="327"/>
    </location>
</feature>
<feature type="transmembrane region" description="Helical" evidence="7">
    <location>
        <begin position="334"/>
        <end position="353"/>
    </location>
</feature>
<keyword evidence="3" id="KW-1003">Cell membrane</keyword>
<name>A0A2U1T8V6_9CORY</name>
<evidence type="ECO:0000256" key="7">
    <source>
        <dbReference type="SAM" id="Phobius"/>
    </source>
</evidence>
<evidence type="ECO:0000256" key="1">
    <source>
        <dbReference type="ARBA" id="ARBA00004651"/>
    </source>
</evidence>